<organism evidence="2 3">
    <name type="scientific">Winmispira thermophila (strain ATCC 49972 / DSM 6192 / RI 19.B1)</name>
    <name type="common">Spirochaeta thermophila</name>
    <dbReference type="NCBI Taxonomy" id="665571"/>
    <lineage>
        <taxon>Bacteria</taxon>
        <taxon>Pseudomonadati</taxon>
        <taxon>Spirochaetota</taxon>
        <taxon>Spirochaetia</taxon>
        <taxon>Winmispirales</taxon>
        <taxon>Winmispiraceae</taxon>
        <taxon>Winmispira</taxon>
    </lineage>
</organism>
<dbReference type="Gene3D" id="3.40.50.360">
    <property type="match status" value="1"/>
</dbReference>
<dbReference type="Proteomes" id="UP000001296">
    <property type="component" value="Chromosome"/>
</dbReference>
<evidence type="ECO:0000313" key="2">
    <source>
        <dbReference type="EMBL" id="ADN02121.1"/>
    </source>
</evidence>
<dbReference type="GO" id="GO:0010181">
    <property type="term" value="F:FMN binding"/>
    <property type="evidence" value="ECO:0007669"/>
    <property type="project" value="InterPro"/>
</dbReference>
<feature type="domain" description="Flavodoxin-like" evidence="1">
    <location>
        <begin position="8"/>
        <end position="154"/>
    </location>
</feature>
<reference evidence="2 3" key="2">
    <citation type="journal article" date="2010" name="J. Bacteriol.">
        <title>Genome sequence of the polysaccharide-degrading, thermophilic anaerobe Spirochaeta thermophila DSM 6192.</title>
        <authorList>
            <person name="Angelov A."/>
            <person name="Liebl S."/>
            <person name="Ballschmiter M."/>
            <person name="Bomeke M."/>
            <person name="Lehmann R."/>
            <person name="Liesegang H."/>
            <person name="Daniel R."/>
            <person name="Liebl W."/>
        </authorList>
    </citation>
    <scope>NUCLEOTIDE SEQUENCE [LARGE SCALE GENOMIC DNA]</scope>
    <source>
        <strain evidence="3">ATCC 49972 / DSM 6192 / RI 19.B1</strain>
    </source>
</reference>
<dbReference type="PaxDb" id="665571-STHERM_c11800"/>
<gene>
    <name evidence="2" type="ordered locus">STHERM_c11800</name>
</gene>
<evidence type="ECO:0000313" key="3">
    <source>
        <dbReference type="Proteomes" id="UP000001296"/>
    </source>
</evidence>
<accession>E0RSY4</accession>
<dbReference type="PANTHER" id="PTHR39201:SF1">
    <property type="entry name" value="FLAVODOXIN-LIKE DOMAIN-CONTAINING PROTEIN"/>
    <property type="match status" value="1"/>
</dbReference>
<evidence type="ECO:0000259" key="1">
    <source>
        <dbReference type="Pfam" id="PF12682"/>
    </source>
</evidence>
<name>E0RSY4_WINT6</name>
<dbReference type="SUPFAM" id="SSF52218">
    <property type="entry name" value="Flavoproteins"/>
    <property type="match status" value="1"/>
</dbReference>
<dbReference type="AlphaFoldDB" id="E0RSY4"/>
<dbReference type="RefSeq" id="WP_013313962.1">
    <property type="nucleotide sequence ID" value="NC_014484.1"/>
</dbReference>
<dbReference type="eggNOG" id="COG0716">
    <property type="taxonomic scope" value="Bacteria"/>
</dbReference>
<proteinExistence type="predicted"/>
<dbReference type="HOGENOM" id="CLU_068890_0_0_12"/>
<dbReference type="InterPro" id="IPR008254">
    <property type="entry name" value="Flavodoxin/NO_synth"/>
</dbReference>
<reference key="1">
    <citation type="submission" date="2009-08" db="EMBL/GenBank/DDBJ databases">
        <title>The genome sequence of Spirochaeta thermophila DSM6192.</title>
        <authorList>
            <person name="Angelov A."/>
            <person name="Mientus M."/>
            <person name="Wittenberg S."/>
            <person name="Lehmann R."/>
            <person name="Liesegang H."/>
            <person name="Daniel R."/>
            <person name="Liebl W."/>
        </authorList>
    </citation>
    <scope>NUCLEOTIDE SEQUENCE</scope>
    <source>
        <strain>DSM 6192</strain>
    </source>
</reference>
<dbReference type="Pfam" id="PF12682">
    <property type="entry name" value="Flavodoxin_4"/>
    <property type="match status" value="1"/>
</dbReference>
<dbReference type="EMBL" id="CP001698">
    <property type="protein sequence ID" value="ADN02121.1"/>
    <property type="molecule type" value="Genomic_DNA"/>
</dbReference>
<dbReference type="KEGG" id="sta:STHERM_c11800"/>
<protein>
    <submittedName>
        <fullName evidence="2">Putative flavodoxin</fullName>
    </submittedName>
</protein>
<dbReference type="InterPro" id="IPR029039">
    <property type="entry name" value="Flavoprotein-like_sf"/>
</dbReference>
<dbReference type="PANTHER" id="PTHR39201">
    <property type="entry name" value="EXPORTED PROTEIN-RELATED"/>
    <property type="match status" value="1"/>
</dbReference>
<sequence length="158" mass="17041">MSRGSTAVVYYSWSGNTRHVAGLIQARTGGVLKALEPEVPYPSSYEATLSLAKAEIREGKLPALAPMDLAIHAYDFIFLGSPNWWGTIAPPVAAFLSQYDLAGKIIAPFITHGGGGAQRTLDEIRKRCPRAQVLPALVVYGRGTGEEVEAWISTIRAE</sequence>